<dbReference type="EMBL" id="CP013344">
    <property type="protein sequence ID" value="AMU88649.1"/>
    <property type="molecule type" value="Genomic_DNA"/>
</dbReference>
<dbReference type="PANTHER" id="PTHR30055">
    <property type="entry name" value="HTH-TYPE TRANSCRIPTIONAL REGULATOR RUTR"/>
    <property type="match status" value="1"/>
</dbReference>
<dbReference type="GO" id="GO:0000976">
    <property type="term" value="F:transcription cis-regulatory region binding"/>
    <property type="evidence" value="ECO:0007669"/>
    <property type="project" value="TreeGrafter"/>
</dbReference>
<dbReference type="InterPro" id="IPR009057">
    <property type="entry name" value="Homeodomain-like_sf"/>
</dbReference>
<reference evidence="7" key="1">
    <citation type="submission" date="2015-11" db="EMBL/GenBank/DDBJ databases">
        <title>Complete genome sequence of a polyethylene-glycol degrader Sphingopyxis macrogoltabida 203N (NBRC 111659).</title>
        <authorList>
            <person name="Yoshiyuki O."/>
            <person name="Shouta N."/>
            <person name="Nagata Y."/>
            <person name="Numata M."/>
            <person name="Tsuchikane K."/>
            <person name="Hosoyama A."/>
            <person name="Yamazoe A."/>
            <person name="Tsuda M."/>
            <person name="Fujita N."/>
            <person name="Kawai F."/>
        </authorList>
    </citation>
    <scope>NUCLEOTIDE SEQUENCE [LARGE SCALE GENOMIC DNA]</scope>
    <source>
        <strain evidence="7">203N</strain>
    </source>
</reference>
<feature type="domain" description="HTH tetR-type" evidence="5">
    <location>
        <begin position="1"/>
        <end position="61"/>
    </location>
</feature>
<keyword evidence="7" id="KW-1185">Reference proteome</keyword>
<sequence>MGGREAALDASAIVVERIGFRDVTIDHVVRESGVSRATLYRWFGNREGLLLALLQHLAGPYLERSGQIAVGLGPLEERLEQVIAGGIESICNTPWIHKVAQEGLLHDDFSIFLAAHKSITGALVRSMLEGAAASGQWTPPDDLERLLEWLLHQMLVLGADDYAAFEEVRQRVAIYIMPVLALPGGAQGEVAERLERIERKLDGLADRP</sequence>
<reference evidence="6 7" key="2">
    <citation type="journal article" date="2016" name="Genome Announc.">
        <title>Complete Genome Sequence of Sphingopyxis macrogoltabida Strain 203N (NBRC 111659), a Polyethylene Glycol Degrader.</title>
        <authorList>
            <person name="Ohtsubo Y."/>
            <person name="Nonoyama S."/>
            <person name="Nagata Y."/>
            <person name="Numata M."/>
            <person name="Tsuchikane K."/>
            <person name="Hosoyama A."/>
            <person name="Yamazoe A."/>
            <person name="Tsuda M."/>
            <person name="Fujita N."/>
            <person name="Kawai F."/>
        </authorList>
    </citation>
    <scope>NUCLEOTIDE SEQUENCE [LARGE SCALE GENOMIC DNA]</scope>
    <source>
        <strain evidence="6 7">203N</strain>
    </source>
</reference>
<dbReference type="GO" id="GO:0003700">
    <property type="term" value="F:DNA-binding transcription factor activity"/>
    <property type="evidence" value="ECO:0007669"/>
    <property type="project" value="TreeGrafter"/>
</dbReference>
<dbReference type="Proteomes" id="UP000076088">
    <property type="component" value="Chromosome"/>
</dbReference>
<evidence type="ECO:0000313" key="7">
    <source>
        <dbReference type="Proteomes" id="UP000076088"/>
    </source>
</evidence>
<keyword evidence="1" id="KW-0805">Transcription regulation</keyword>
<dbReference type="PROSITE" id="PS50977">
    <property type="entry name" value="HTH_TETR_2"/>
    <property type="match status" value="1"/>
</dbReference>
<dbReference type="Gene3D" id="1.10.357.10">
    <property type="entry name" value="Tetracycline Repressor, domain 2"/>
    <property type="match status" value="1"/>
</dbReference>
<dbReference type="RefSeq" id="WP_054728745.1">
    <property type="nucleotide sequence ID" value="NZ_CP009429.1"/>
</dbReference>
<protein>
    <recommendedName>
        <fullName evidence="5">HTH tetR-type domain-containing protein</fullName>
    </recommendedName>
</protein>
<feature type="DNA-binding region" description="H-T-H motif" evidence="4">
    <location>
        <begin position="24"/>
        <end position="43"/>
    </location>
</feature>
<dbReference type="InterPro" id="IPR001647">
    <property type="entry name" value="HTH_TetR"/>
</dbReference>
<organism evidence="6 7">
    <name type="scientific">Sphingopyxis macrogoltabida</name>
    <name type="common">Sphingomonas macrogoltabidus</name>
    <dbReference type="NCBI Taxonomy" id="33050"/>
    <lineage>
        <taxon>Bacteria</taxon>
        <taxon>Pseudomonadati</taxon>
        <taxon>Pseudomonadota</taxon>
        <taxon>Alphaproteobacteria</taxon>
        <taxon>Sphingomonadales</taxon>
        <taxon>Sphingomonadaceae</taxon>
        <taxon>Sphingopyxis</taxon>
    </lineage>
</organism>
<proteinExistence type="predicted"/>
<evidence type="ECO:0000256" key="3">
    <source>
        <dbReference type="ARBA" id="ARBA00023163"/>
    </source>
</evidence>
<evidence type="ECO:0000256" key="1">
    <source>
        <dbReference type="ARBA" id="ARBA00023015"/>
    </source>
</evidence>
<keyword evidence="3" id="KW-0804">Transcription</keyword>
<evidence type="ECO:0000256" key="2">
    <source>
        <dbReference type="ARBA" id="ARBA00023125"/>
    </source>
</evidence>
<accession>A0AAC8YYP8</accession>
<evidence type="ECO:0000313" key="6">
    <source>
        <dbReference type="EMBL" id="AMU88649.1"/>
    </source>
</evidence>
<name>A0AAC8YYP8_SPHMC</name>
<dbReference type="SUPFAM" id="SSF46689">
    <property type="entry name" value="Homeodomain-like"/>
    <property type="match status" value="1"/>
</dbReference>
<evidence type="ECO:0000256" key="4">
    <source>
        <dbReference type="PROSITE-ProRule" id="PRU00335"/>
    </source>
</evidence>
<dbReference type="PANTHER" id="PTHR30055:SF234">
    <property type="entry name" value="HTH-TYPE TRANSCRIPTIONAL REGULATOR BETI"/>
    <property type="match status" value="1"/>
</dbReference>
<dbReference type="PRINTS" id="PR00455">
    <property type="entry name" value="HTHTETR"/>
</dbReference>
<gene>
    <name evidence="6" type="ORF">ATM17_06280</name>
</gene>
<evidence type="ECO:0000259" key="5">
    <source>
        <dbReference type="PROSITE" id="PS50977"/>
    </source>
</evidence>
<dbReference type="AlphaFoldDB" id="A0AAC8YYP8"/>
<dbReference type="InterPro" id="IPR050109">
    <property type="entry name" value="HTH-type_TetR-like_transc_reg"/>
</dbReference>
<dbReference type="Pfam" id="PF00440">
    <property type="entry name" value="TetR_N"/>
    <property type="match status" value="1"/>
</dbReference>
<keyword evidence="2 4" id="KW-0238">DNA-binding</keyword>